<protein>
    <submittedName>
        <fullName evidence="2">Uncharacterized protein LOC112681055</fullName>
    </submittedName>
</protein>
<dbReference type="Proteomes" id="UP000694846">
    <property type="component" value="Unplaced"/>
</dbReference>
<evidence type="ECO:0000313" key="2">
    <source>
        <dbReference type="RefSeq" id="XP_025407099.1"/>
    </source>
</evidence>
<dbReference type="PANTHER" id="PTHR31511:SF12">
    <property type="entry name" value="RHO TERMINATION FACTOR N-TERMINAL DOMAIN-CONTAINING PROTEIN"/>
    <property type="match status" value="1"/>
</dbReference>
<organism evidence="1 2">
    <name type="scientific">Sipha flava</name>
    <name type="common">yellow sugarcane aphid</name>
    <dbReference type="NCBI Taxonomy" id="143950"/>
    <lineage>
        <taxon>Eukaryota</taxon>
        <taxon>Metazoa</taxon>
        <taxon>Ecdysozoa</taxon>
        <taxon>Arthropoda</taxon>
        <taxon>Hexapoda</taxon>
        <taxon>Insecta</taxon>
        <taxon>Pterygota</taxon>
        <taxon>Neoptera</taxon>
        <taxon>Paraneoptera</taxon>
        <taxon>Hemiptera</taxon>
        <taxon>Sternorrhyncha</taxon>
        <taxon>Aphidomorpha</taxon>
        <taxon>Aphidoidea</taxon>
        <taxon>Aphididae</taxon>
        <taxon>Sipha</taxon>
    </lineage>
</organism>
<sequence>MCDVCILVDVFDNFRDLCLQTFKLDASHFITAPGFAFECMLKHTEVKLERLKCYNMQLMLEEGIRGGICQSVKRYVKANIPNIENVDFNENKPNTWIAYLDCVNLYGKSMLSALPYQNFEWFENLTLDVTKIDDNSEYGYILEVDTDYSKSLHKIHNEFPFLPHNTYPPNSKVKKLLTTLTPKKNYVVHYRNLKQAIANGINVTKVHRIIRFKQSKWMASYVELCTNMRAKSENEFERQFWKLLVNSVFGKCMENVRKRMSIKLVSSKEKAHKLMRKPFFKDRTIYSKDLMAVYMHKETFKFDKPIYVGFAILDISKTIIYNFHYNVMKKKYENKLNIIYTDTDSLGYAA</sequence>
<dbReference type="InterPro" id="IPR043502">
    <property type="entry name" value="DNA/RNA_pol_sf"/>
</dbReference>
<keyword evidence="1" id="KW-1185">Reference proteome</keyword>
<dbReference type="PANTHER" id="PTHR31511">
    <property type="entry name" value="PROTEIN CBG23764"/>
    <property type="match status" value="1"/>
</dbReference>
<gene>
    <name evidence="2" type="primary">LOC112681055</name>
</gene>
<proteinExistence type="predicted"/>
<reference evidence="2" key="1">
    <citation type="submission" date="2025-08" db="UniProtKB">
        <authorList>
            <consortium name="RefSeq"/>
        </authorList>
    </citation>
    <scope>IDENTIFICATION</scope>
    <source>
        <tissue evidence="2">Whole body</tissue>
    </source>
</reference>
<dbReference type="OrthoDB" id="408971at2759"/>
<accession>A0A8B8F8D5</accession>
<dbReference type="AlphaFoldDB" id="A0A8B8F8D5"/>
<dbReference type="GeneID" id="112681055"/>
<dbReference type="SUPFAM" id="SSF56672">
    <property type="entry name" value="DNA/RNA polymerases"/>
    <property type="match status" value="1"/>
</dbReference>
<name>A0A8B8F8D5_9HEMI</name>
<evidence type="ECO:0000313" key="1">
    <source>
        <dbReference type="Proteomes" id="UP000694846"/>
    </source>
</evidence>
<dbReference type="RefSeq" id="XP_025407099.1">
    <property type="nucleotide sequence ID" value="XM_025551314.1"/>
</dbReference>
<dbReference type="GO" id="GO:0071897">
    <property type="term" value="P:DNA biosynthetic process"/>
    <property type="evidence" value="ECO:0007669"/>
    <property type="project" value="UniProtKB-ARBA"/>
</dbReference>